<protein>
    <submittedName>
        <fullName evidence="1">Uncharacterized protein</fullName>
    </submittedName>
</protein>
<organism evidence="1 2">
    <name type="scientific">Gynuella sunshinyii YC6258</name>
    <dbReference type="NCBI Taxonomy" id="1445510"/>
    <lineage>
        <taxon>Bacteria</taxon>
        <taxon>Pseudomonadati</taxon>
        <taxon>Pseudomonadota</taxon>
        <taxon>Gammaproteobacteria</taxon>
        <taxon>Oceanospirillales</taxon>
        <taxon>Saccharospirillaceae</taxon>
        <taxon>Gynuella</taxon>
    </lineage>
</organism>
<evidence type="ECO:0000313" key="1">
    <source>
        <dbReference type="EMBL" id="AJQ94048.1"/>
    </source>
</evidence>
<gene>
    <name evidence="1" type="ORF">YC6258_02004</name>
</gene>
<evidence type="ECO:0000313" key="2">
    <source>
        <dbReference type="Proteomes" id="UP000032266"/>
    </source>
</evidence>
<proteinExistence type="predicted"/>
<dbReference type="AlphaFoldDB" id="A0A0C5VKY8"/>
<reference evidence="1 2" key="1">
    <citation type="submission" date="2014-01" db="EMBL/GenBank/DDBJ databases">
        <title>Full genme sequencing of cellulolytic bacterium Gynuella sunshinyii YC6258T gen. nov., sp. nov.</title>
        <authorList>
            <person name="Khan H."/>
            <person name="Chung E.J."/>
            <person name="Chung Y.R."/>
        </authorList>
    </citation>
    <scope>NUCLEOTIDE SEQUENCE [LARGE SCALE GENOMIC DNA]</scope>
    <source>
        <strain evidence="1 2">YC6258</strain>
    </source>
</reference>
<dbReference type="STRING" id="1445510.YC6258_02004"/>
<accession>A0A0C5VKY8</accession>
<dbReference type="HOGENOM" id="CLU_3009846_0_0_6"/>
<dbReference type="KEGG" id="gsn:YC6258_02004"/>
<dbReference type="Proteomes" id="UP000032266">
    <property type="component" value="Chromosome"/>
</dbReference>
<keyword evidence="2" id="KW-1185">Reference proteome</keyword>
<name>A0A0C5VKY8_9GAMM</name>
<dbReference type="RefSeq" id="WP_169748949.1">
    <property type="nucleotide sequence ID" value="NZ_CP007142.1"/>
</dbReference>
<dbReference type="EMBL" id="CP007142">
    <property type="protein sequence ID" value="AJQ94048.1"/>
    <property type="molecule type" value="Genomic_DNA"/>
</dbReference>
<sequence>MSDTLTQLEEQLKTIQSGLFRMGPERIRALSTHETDDLIVKLEKTTVDALNNVAKLKG</sequence>